<sequence length="316" mass="35945">MGHHHKAASCSAIPSFQSFSSVSSNATHVASLDLFDQEFHKTQQSNVNRSLRPSITKSFSQLSVSSEQPSFPLPSFCLYSNRALTDEYGPESDIIQFLAPVSAILEERLPMFVGVLQSLFTVVNDMPFNNQDSDQETDNEEEDDDTDDDDDDDEPTSQLSNKDAPFTIIGLNTMKLAIWNNMYNNVVDKDIYENDLSLVVIVSAELTDDTIIENMNLLRNSVTSSSTSVNLFHIPPQSTDSAMLQWVQDEIQRESKKRRRSIDHNDLLIPPQKSPRKNDDQTYKRIWNNLDLNSSADASLEPFVWRKIREYQQQNK</sequence>
<evidence type="ECO:0000313" key="3">
    <source>
        <dbReference type="Proteomes" id="UP000613177"/>
    </source>
</evidence>
<dbReference type="Proteomes" id="UP000613177">
    <property type="component" value="Unassembled WGS sequence"/>
</dbReference>
<organism evidence="2 3">
    <name type="scientific">Thamnidium elegans</name>
    <dbReference type="NCBI Taxonomy" id="101142"/>
    <lineage>
        <taxon>Eukaryota</taxon>
        <taxon>Fungi</taxon>
        <taxon>Fungi incertae sedis</taxon>
        <taxon>Mucoromycota</taxon>
        <taxon>Mucoromycotina</taxon>
        <taxon>Mucoromycetes</taxon>
        <taxon>Mucorales</taxon>
        <taxon>Mucorineae</taxon>
        <taxon>Mucoraceae</taxon>
        <taxon>Thamnidium</taxon>
    </lineage>
</organism>
<evidence type="ECO:0000256" key="1">
    <source>
        <dbReference type="SAM" id="MobiDB-lite"/>
    </source>
</evidence>
<protein>
    <submittedName>
        <fullName evidence="2">Uncharacterized protein</fullName>
    </submittedName>
</protein>
<accession>A0A8H7SNQ6</accession>
<name>A0A8H7SNQ6_9FUNG</name>
<comment type="caution">
    <text evidence="2">The sequence shown here is derived from an EMBL/GenBank/DDBJ whole genome shotgun (WGS) entry which is preliminary data.</text>
</comment>
<gene>
    <name evidence="2" type="ORF">INT48_002916</name>
</gene>
<keyword evidence="3" id="KW-1185">Reference proteome</keyword>
<feature type="compositionally biased region" description="Acidic residues" evidence="1">
    <location>
        <begin position="133"/>
        <end position="155"/>
    </location>
</feature>
<proteinExistence type="predicted"/>
<feature type="region of interest" description="Disordered" evidence="1">
    <location>
        <begin position="127"/>
        <end position="163"/>
    </location>
</feature>
<evidence type="ECO:0000313" key="2">
    <source>
        <dbReference type="EMBL" id="KAG2231522.1"/>
    </source>
</evidence>
<feature type="region of interest" description="Disordered" evidence="1">
    <location>
        <begin position="255"/>
        <end position="280"/>
    </location>
</feature>
<reference evidence="2" key="1">
    <citation type="submission" date="2021-01" db="EMBL/GenBank/DDBJ databases">
        <title>Metabolic potential, ecology and presence of endohyphal bacteria is reflected in genomic diversity of Mucoromycotina.</title>
        <authorList>
            <person name="Muszewska A."/>
            <person name="Okrasinska A."/>
            <person name="Steczkiewicz K."/>
            <person name="Drgas O."/>
            <person name="Orlowska M."/>
            <person name="Perlinska-Lenart U."/>
            <person name="Aleksandrzak-Piekarczyk T."/>
            <person name="Szatraj K."/>
            <person name="Zielenkiewicz U."/>
            <person name="Pilsyk S."/>
            <person name="Malc E."/>
            <person name="Mieczkowski P."/>
            <person name="Kruszewska J.S."/>
            <person name="Biernat P."/>
            <person name="Pawlowska J."/>
        </authorList>
    </citation>
    <scope>NUCLEOTIDE SEQUENCE</scope>
    <source>
        <strain evidence="2">WA0000018081</strain>
    </source>
</reference>
<dbReference type="EMBL" id="JAEPRE010000147">
    <property type="protein sequence ID" value="KAG2231522.1"/>
    <property type="molecule type" value="Genomic_DNA"/>
</dbReference>
<dbReference type="AlphaFoldDB" id="A0A8H7SNQ6"/>